<dbReference type="EMBL" id="CP104377">
    <property type="protein sequence ID" value="UXC18622.1"/>
    <property type="molecule type" value="Genomic_DNA"/>
</dbReference>
<dbReference type="PANTHER" id="PTHR42928:SF5">
    <property type="entry name" value="BLR1237 PROTEIN"/>
    <property type="match status" value="1"/>
</dbReference>
<dbReference type="SUPFAM" id="SSF53850">
    <property type="entry name" value="Periplasmic binding protein-like II"/>
    <property type="match status" value="1"/>
</dbReference>
<dbReference type="PANTHER" id="PTHR42928">
    <property type="entry name" value="TRICARBOXYLATE-BINDING PROTEIN"/>
    <property type="match status" value="1"/>
</dbReference>
<dbReference type="Gene3D" id="3.40.190.10">
    <property type="entry name" value="Periplasmic binding protein-like II"/>
    <property type="match status" value="1"/>
</dbReference>
<evidence type="ECO:0000313" key="3">
    <source>
        <dbReference type="EMBL" id="UXC18622.1"/>
    </source>
</evidence>
<comment type="similarity">
    <text evidence="1">Belongs to the UPF0065 (bug) family.</text>
</comment>
<dbReference type="CDD" id="cd13578">
    <property type="entry name" value="PBP2_Bug27"/>
    <property type="match status" value="1"/>
</dbReference>
<accession>A0ABY5ZXA4</accession>
<dbReference type="Pfam" id="PF03401">
    <property type="entry name" value="TctC"/>
    <property type="match status" value="1"/>
</dbReference>
<keyword evidence="2" id="KW-0732">Signal</keyword>
<proteinExistence type="inferred from homology"/>
<sequence>MQKFSLNTAALALACLAGLGGVGIASAQAADKFPDRPIMFTVPFPPGGPTDAMARILATELTRELGQSVVVENRAGAGGNIGAEYVARAKPDGYTIMFGTSGPLAINKSLYKSISYDPRTSYAPIIYVGYLPNILVVKASLPADNVQGLIALDKAQPGKLNFASSGNGASSHLAGVMFNNLAGTKLQHIPYKGTGPALNDLLAGQVDMSFTDILTAMPYIKAGKVKPLGVATARRSSALPDIPTVAEQGMAGYDVGVFFGVVAPKGTPPERVQVLNQAFSKALDSDSVKKAFAAQGLEASPDRSPAYLGRFIGTEVDKWQAVVQQSGVTLD</sequence>
<feature type="chain" id="PRO_5045779294" evidence="2">
    <location>
        <begin position="30"/>
        <end position="331"/>
    </location>
</feature>
<dbReference type="PROSITE" id="PS51257">
    <property type="entry name" value="PROKAR_LIPOPROTEIN"/>
    <property type="match status" value="1"/>
</dbReference>
<dbReference type="InterPro" id="IPR042100">
    <property type="entry name" value="Bug_dom1"/>
</dbReference>
<reference evidence="3" key="1">
    <citation type="submission" date="2022-09" db="EMBL/GenBank/DDBJ databases">
        <title>Bacterial diversity in gut of crayfish and pufferfish.</title>
        <authorList>
            <person name="Huang Y."/>
        </authorList>
    </citation>
    <scope>NUCLEOTIDE SEQUENCE</scope>
    <source>
        <strain evidence="3">PR12</strain>
    </source>
</reference>
<gene>
    <name evidence="3" type="ORF">N4T19_00305</name>
</gene>
<dbReference type="RefSeq" id="WP_116924962.1">
    <property type="nucleotide sequence ID" value="NZ_CP104377.1"/>
</dbReference>
<evidence type="ECO:0000256" key="2">
    <source>
        <dbReference type="SAM" id="SignalP"/>
    </source>
</evidence>
<keyword evidence="4" id="KW-1185">Reference proteome</keyword>
<evidence type="ECO:0000256" key="1">
    <source>
        <dbReference type="ARBA" id="ARBA00006987"/>
    </source>
</evidence>
<dbReference type="Gene3D" id="3.40.190.150">
    <property type="entry name" value="Bordetella uptake gene, domain 1"/>
    <property type="match status" value="1"/>
</dbReference>
<evidence type="ECO:0000313" key="4">
    <source>
        <dbReference type="Proteomes" id="UP001058290"/>
    </source>
</evidence>
<feature type="signal peptide" evidence="2">
    <location>
        <begin position="1"/>
        <end position="29"/>
    </location>
</feature>
<dbReference type="Proteomes" id="UP001058290">
    <property type="component" value="Chromosome"/>
</dbReference>
<protein>
    <submittedName>
        <fullName evidence="3">Tripartite tricarboxylate transporter substrate binding protein</fullName>
    </submittedName>
</protein>
<name>A0ABY5ZXA4_9BURK</name>
<organism evidence="3 4">
    <name type="scientific">Comamonas squillarum</name>
    <dbReference type="NCBI Taxonomy" id="2977320"/>
    <lineage>
        <taxon>Bacteria</taxon>
        <taxon>Pseudomonadati</taxon>
        <taxon>Pseudomonadota</taxon>
        <taxon>Betaproteobacteria</taxon>
        <taxon>Burkholderiales</taxon>
        <taxon>Comamonadaceae</taxon>
        <taxon>Comamonas</taxon>
    </lineage>
</organism>
<dbReference type="PIRSF" id="PIRSF017082">
    <property type="entry name" value="YflP"/>
    <property type="match status" value="1"/>
</dbReference>
<dbReference type="InterPro" id="IPR005064">
    <property type="entry name" value="BUG"/>
</dbReference>